<gene>
    <name evidence="3" type="ORF">Mic7113_2576</name>
</gene>
<dbReference type="Gene3D" id="3.40.50.300">
    <property type="entry name" value="P-loop containing nucleotide triphosphate hydrolases"/>
    <property type="match status" value="1"/>
</dbReference>
<keyword evidence="1" id="KW-1133">Transmembrane helix</keyword>
<dbReference type="Proteomes" id="UP000010471">
    <property type="component" value="Chromosome"/>
</dbReference>
<dbReference type="InterPro" id="IPR027417">
    <property type="entry name" value="P-loop_NTPase"/>
</dbReference>
<organism evidence="3 4">
    <name type="scientific">Allocoleopsis franciscana PCC 7113</name>
    <dbReference type="NCBI Taxonomy" id="1173027"/>
    <lineage>
        <taxon>Bacteria</taxon>
        <taxon>Bacillati</taxon>
        <taxon>Cyanobacteriota</taxon>
        <taxon>Cyanophyceae</taxon>
        <taxon>Coleofasciculales</taxon>
        <taxon>Coleofasciculaceae</taxon>
        <taxon>Allocoleopsis</taxon>
        <taxon>Allocoleopsis franciscana</taxon>
    </lineage>
</organism>
<proteinExistence type="predicted"/>
<sequence length="909" mass="100949">MSQQHPVPRLDLAPKLKRPLSLWNPLDYLRLLYWVFFFPQALRWYVETFGGGYIPEGEINGRKEGELERQHRDQLLLQGLVLTVAIALAWVALGVIFQKIVVLLNWFDMRVSPNWFSVALVVASIGEFGMTLVVMLVVASVVGFDLMQLMMLGMVLVVASVVGFDLVQGMTMGVVGGTVLYVTLGVAWGVVWGVVLRGAVGVSSGLLLGGVVGVASVLVLGMVWGVTWSVAWLVVLSMAKLRPVNWLLGISVALCSPRSEYWQIPHVTSLPIPFLSSRLTHWLRQDWESGVHNVNQLLSYTLQFSPVVQAINHVFAETPLEQAILRVVKLVEDPFNWELVHSVSDFVVEEDDEKTQLHKPTPASTPSGIAAAGFWHLYKKEPEKAKKHFAEVRSLFYGEEMFTLAQTLVTLNEAKEQNTIAARQVLTFRKEPLLRPATWEAIASLRRVVEDVQLVQGSVSRSAKAFALARAQGELTKILNNADTVPQAERSLIVDIAQTWKEALLQVAGEVGEISITKPVTNPYVVGDPVEGNLFVGREDILRQLEELWVMGHQLQSVVLYGHRRMGKTSILRNVANCSGSGVKVAYINLLNMGATSQGVGEVLMAISDAISDATGCTPPSDADLLNLPYRTFERYLKQVEALLSGGLIVALDEFEKIEELIEAEKIPKDFMGYLRGLVQMSSKVAFAFAGLHTLEEMTADYFQPFFASVIPIHVGFLQPGATRQILANPSDENSSSAIPPVGGKEGGDFPLDYTPEALDQIYTLTAGQPYLVQLVGFQLVRRYNDYVFEQGRSRNPVFTVEDVEAVINDPEFFKRGRYYFDGVWGQAARGASGQQAILKALVPHPNGLNFDELRTELDELVGAQGLTPLQEETLQEALKTLIRHDVIQEREGHWQIIVELFRRWVVQN</sequence>
<feature type="domain" description="ATPase" evidence="2">
    <location>
        <begin position="535"/>
        <end position="681"/>
    </location>
</feature>
<dbReference type="PANTHER" id="PTHR34301">
    <property type="entry name" value="DNA-BINDING PROTEIN-RELATED"/>
    <property type="match status" value="1"/>
</dbReference>
<evidence type="ECO:0000259" key="2">
    <source>
        <dbReference type="Pfam" id="PF01637"/>
    </source>
</evidence>
<dbReference type="HOGENOM" id="CLU_014795_0_0_3"/>
<dbReference type="SUPFAM" id="SSF52540">
    <property type="entry name" value="P-loop containing nucleoside triphosphate hydrolases"/>
    <property type="match status" value="1"/>
</dbReference>
<evidence type="ECO:0000313" key="3">
    <source>
        <dbReference type="EMBL" id="AFZ18370.1"/>
    </source>
</evidence>
<dbReference type="KEGG" id="mic:Mic7113_2576"/>
<name>K9WD89_9CYAN</name>
<dbReference type="AlphaFoldDB" id="K9WD89"/>
<keyword evidence="1" id="KW-0472">Membrane</keyword>
<protein>
    <submittedName>
        <fullName evidence="3">ATPase</fullName>
    </submittedName>
</protein>
<reference evidence="3 4" key="1">
    <citation type="submission" date="2012-06" db="EMBL/GenBank/DDBJ databases">
        <title>Finished chromosome of genome of Microcoleus sp. PCC 7113.</title>
        <authorList>
            <consortium name="US DOE Joint Genome Institute"/>
            <person name="Gugger M."/>
            <person name="Coursin T."/>
            <person name="Rippka R."/>
            <person name="Tandeau De Marsac N."/>
            <person name="Huntemann M."/>
            <person name="Wei C.-L."/>
            <person name="Han J."/>
            <person name="Detter J.C."/>
            <person name="Han C."/>
            <person name="Tapia R."/>
            <person name="Chen A."/>
            <person name="Kyrpides N."/>
            <person name="Mavromatis K."/>
            <person name="Markowitz V."/>
            <person name="Szeto E."/>
            <person name="Ivanova N."/>
            <person name="Pagani I."/>
            <person name="Pati A."/>
            <person name="Goodwin L."/>
            <person name="Nordberg H.P."/>
            <person name="Cantor M.N."/>
            <person name="Hua S.X."/>
            <person name="Woyke T."/>
            <person name="Kerfeld C.A."/>
        </authorList>
    </citation>
    <scope>NUCLEOTIDE SEQUENCE [LARGE SCALE GENOMIC DNA]</scope>
    <source>
        <strain evidence="3 4">PCC 7113</strain>
    </source>
</reference>
<dbReference type="OrthoDB" id="478265at2"/>
<feature type="transmembrane region" description="Helical" evidence="1">
    <location>
        <begin position="207"/>
        <end position="235"/>
    </location>
</feature>
<feature type="transmembrane region" description="Helical" evidence="1">
    <location>
        <begin position="173"/>
        <end position="195"/>
    </location>
</feature>
<feature type="transmembrane region" description="Helical" evidence="1">
    <location>
        <begin position="75"/>
        <end position="97"/>
    </location>
</feature>
<dbReference type="EMBL" id="CP003630">
    <property type="protein sequence ID" value="AFZ18370.1"/>
    <property type="molecule type" value="Genomic_DNA"/>
</dbReference>
<dbReference type="eggNOG" id="COG1672">
    <property type="taxonomic scope" value="Bacteria"/>
</dbReference>
<dbReference type="InterPro" id="IPR011579">
    <property type="entry name" value="ATPase_dom"/>
</dbReference>
<dbReference type="RefSeq" id="WP_015182519.1">
    <property type="nucleotide sequence ID" value="NC_019738.1"/>
</dbReference>
<accession>K9WD89</accession>
<dbReference type="PANTHER" id="PTHR34301:SF8">
    <property type="entry name" value="ATPASE DOMAIN-CONTAINING PROTEIN"/>
    <property type="match status" value="1"/>
</dbReference>
<evidence type="ECO:0000256" key="1">
    <source>
        <dbReference type="SAM" id="Phobius"/>
    </source>
</evidence>
<dbReference type="PATRIC" id="fig|1173027.3.peg.2822"/>
<keyword evidence="4" id="KW-1185">Reference proteome</keyword>
<dbReference type="STRING" id="1173027.Mic7113_2576"/>
<feature type="transmembrane region" description="Helical" evidence="1">
    <location>
        <begin position="149"/>
        <end position="167"/>
    </location>
</feature>
<dbReference type="GO" id="GO:0005524">
    <property type="term" value="F:ATP binding"/>
    <property type="evidence" value="ECO:0007669"/>
    <property type="project" value="InterPro"/>
</dbReference>
<feature type="transmembrane region" description="Helical" evidence="1">
    <location>
        <begin position="117"/>
        <end position="142"/>
    </location>
</feature>
<keyword evidence="1" id="KW-0812">Transmembrane</keyword>
<evidence type="ECO:0000313" key="4">
    <source>
        <dbReference type="Proteomes" id="UP000010471"/>
    </source>
</evidence>
<dbReference type="Pfam" id="PF01637">
    <property type="entry name" value="ATPase_2"/>
    <property type="match status" value="1"/>
</dbReference>